<reference evidence="5 6" key="1">
    <citation type="submission" date="2020-01" db="EMBL/GenBank/DDBJ databases">
        <title>Polyphasic characterisation and genomic insights into a novel alkali tolerant bacterium VR-M41.</title>
        <authorList>
            <person name="Vemuluri V.R."/>
        </authorList>
    </citation>
    <scope>NUCLEOTIDE SEQUENCE [LARGE SCALE GENOMIC DNA]</scope>
    <source>
        <strain evidence="5 6">VR-M41</strain>
    </source>
</reference>
<dbReference type="Gene3D" id="3.40.630.30">
    <property type="match status" value="1"/>
</dbReference>
<feature type="domain" description="N-acetyltransferase" evidence="4">
    <location>
        <begin position="17"/>
        <end position="152"/>
    </location>
</feature>
<keyword evidence="1" id="KW-0808">Transferase</keyword>
<evidence type="ECO:0000259" key="4">
    <source>
        <dbReference type="PROSITE" id="PS51186"/>
    </source>
</evidence>
<evidence type="ECO:0000256" key="3">
    <source>
        <dbReference type="SAM" id="MobiDB-lite"/>
    </source>
</evidence>
<feature type="region of interest" description="Disordered" evidence="3">
    <location>
        <begin position="142"/>
        <end position="164"/>
    </location>
</feature>
<sequence length="164" mass="18211">MKELEKGAGEPELRWTWELPSAEELHDLYEALDWNDFLRLEPEKLRRAMEGSWRVVSVYAAGELAGTGRLVSDGVINAYLCGVGVREHWRSRGIGSEIVRRLTNEAARAGLHIQLFCSEEHRTYYGGLGFEEFALGMKMDGRKAAPAGRSEPDGTSDGNAVRSG</sequence>
<protein>
    <submittedName>
        <fullName evidence="5">GNAT family N-acetyltransferase</fullName>
    </submittedName>
</protein>
<gene>
    <name evidence="5" type="ORF">GYN08_19890</name>
</gene>
<dbReference type="InterPro" id="IPR000182">
    <property type="entry name" value="GNAT_dom"/>
</dbReference>
<evidence type="ECO:0000313" key="6">
    <source>
        <dbReference type="Proteomes" id="UP000800303"/>
    </source>
</evidence>
<dbReference type="InterPro" id="IPR045039">
    <property type="entry name" value="NSI-like"/>
</dbReference>
<dbReference type="PROSITE" id="PS51186">
    <property type="entry name" value="GNAT"/>
    <property type="match status" value="1"/>
</dbReference>
<organism evidence="5 6">
    <name type="scientific">Saccharibacillus alkalitolerans</name>
    <dbReference type="NCBI Taxonomy" id="2705290"/>
    <lineage>
        <taxon>Bacteria</taxon>
        <taxon>Bacillati</taxon>
        <taxon>Bacillota</taxon>
        <taxon>Bacilli</taxon>
        <taxon>Bacillales</taxon>
        <taxon>Paenibacillaceae</taxon>
        <taxon>Saccharibacillus</taxon>
    </lineage>
</organism>
<proteinExistence type="predicted"/>
<evidence type="ECO:0000313" key="5">
    <source>
        <dbReference type="EMBL" id="NGZ77556.1"/>
    </source>
</evidence>
<dbReference type="SUPFAM" id="SSF55729">
    <property type="entry name" value="Acyl-CoA N-acyltransferases (Nat)"/>
    <property type="match status" value="1"/>
</dbReference>
<name>A0ABX0F9D5_9BACL</name>
<keyword evidence="6" id="KW-1185">Reference proteome</keyword>
<dbReference type="Proteomes" id="UP000800303">
    <property type="component" value="Unassembled WGS sequence"/>
</dbReference>
<dbReference type="CDD" id="cd04301">
    <property type="entry name" value="NAT_SF"/>
    <property type="match status" value="1"/>
</dbReference>
<dbReference type="EMBL" id="JAAFGS010000009">
    <property type="protein sequence ID" value="NGZ77556.1"/>
    <property type="molecule type" value="Genomic_DNA"/>
</dbReference>
<dbReference type="PANTHER" id="PTHR43626">
    <property type="entry name" value="ACYL-COA N-ACYLTRANSFERASE"/>
    <property type="match status" value="1"/>
</dbReference>
<evidence type="ECO:0000256" key="1">
    <source>
        <dbReference type="ARBA" id="ARBA00022679"/>
    </source>
</evidence>
<keyword evidence="2" id="KW-0012">Acyltransferase</keyword>
<dbReference type="RefSeq" id="WP_166278181.1">
    <property type="nucleotide sequence ID" value="NZ_JAAFGS010000009.1"/>
</dbReference>
<dbReference type="PANTHER" id="PTHR43626:SF4">
    <property type="entry name" value="GCN5-RELATED N-ACETYLTRANSFERASE 2, CHLOROPLASTIC"/>
    <property type="match status" value="1"/>
</dbReference>
<dbReference type="Pfam" id="PF00583">
    <property type="entry name" value="Acetyltransf_1"/>
    <property type="match status" value="1"/>
</dbReference>
<comment type="caution">
    <text evidence="5">The sequence shown here is derived from an EMBL/GenBank/DDBJ whole genome shotgun (WGS) entry which is preliminary data.</text>
</comment>
<evidence type="ECO:0000256" key="2">
    <source>
        <dbReference type="ARBA" id="ARBA00023315"/>
    </source>
</evidence>
<dbReference type="InterPro" id="IPR016181">
    <property type="entry name" value="Acyl_CoA_acyltransferase"/>
</dbReference>
<accession>A0ABX0F9D5</accession>